<dbReference type="GO" id="GO:0016020">
    <property type="term" value="C:membrane"/>
    <property type="evidence" value="ECO:0007669"/>
    <property type="project" value="TreeGrafter"/>
</dbReference>
<dbReference type="GeneTree" id="ENSGT01030000234789"/>
<evidence type="ECO:0000256" key="1">
    <source>
        <dbReference type="ARBA" id="ARBA00010090"/>
    </source>
</evidence>
<keyword evidence="2" id="KW-0472">Membrane</keyword>
<dbReference type="GO" id="GO:0006869">
    <property type="term" value="P:lipid transport"/>
    <property type="evidence" value="ECO:0007669"/>
    <property type="project" value="InterPro"/>
</dbReference>
<dbReference type="Proteomes" id="UP000314983">
    <property type="component" value="Chromosome 1"/>
</dbReference>
<dbReference type="Ensembl" id="ENSEEET00000009626.2">
    <property type="protein sequence ID" value="ENSEEEP00000009508.2"/>
    <property type="gene ID" value="ENSEEEG00000004857.2"/>
</dbReference>
<dbReference type="AlphaFoldDB" id="A0A4W4EC08"/>
<evidence type="ECO:0000313" key="3">
    <source>
        <dbReference type="Ensembl" id="ENSEEEP00000009508.2"/>
    </source>
</evidence>
<accession>A0A4W4EC08</accession>
<feature type="transmembrane region" description="Helical" evidence="2">
    <location>
        <begin position="70"/>
        <end position="93"/>
    </location>
</feature>
<proteinExistence type="inferred from homology"/>
<comment type="similarity">
    <text evidence="1">Belongs to the apolipoprotein L family.</text>
</comment>
<reference evidence="3" key="5">
    <citation type="submission" date="2025-09" db="UniProtKB">
        <authorList>
            <consortium name="Ensembl"/>
        </authorList>
    </citation>
    <scope>IDENTIFICATION</scope>
</reference>
<name>A0A4W4EC08_ELEEL</name>
<protein>
    <submittedName>
        <fullName evidence="3">Uncharacterized protein</fullName>
    </submittedName>
</protein>
<sequence length="273" mass="29362">MSLQELQLLLDWWRSLEGEWLTVSQEILLCDWSCIKKLILVCLNSFRVGATGHLHCTANSVDKVNKKKRIMGMTGGTTGAVGAVAVVAGLALAPLTFGASVVAAGIGVGVAAAGGVAGASAAITGKVKSSQFRQKVEGILRNYKSEMEDIVGCLKFIDVGMEHLRMQDHLELKYMDADAVKIVQMAQETEGFASIDAVAKCVYVLQAFASGIDSYYAEEDKLRLKKDSESQFAGEVREVAVRLKEGMDELIRCVTIVGNVECLLTSTIIVIPS</sequence>
<dbReference type="GO" id="GO:0005576">
    <property type="term" value="C:extracellular region"/>
    <property type="evidence" value="ECO:0007669"/>
    <property type="project" value="InterPro"/>
</dbReference>
<reference evidence="4" key="2">
    <citation type="journal article" date="2017" name="Sci. Adv.">
        <title>A tail of two voltages: Proteomic comparison of the three electric organs of the electric eel.</title>
        <authorList>
            <person name="Traeger L.L."/>
            <person name="Sabat G."/>
            <person name="Barrett-Wilt G.A."/>
            <person name="Wells G.B."/>
            <person name="Sussman M.R."/>
        </authorList>
    </citation>
    <scope>NUCLEOTIDE SEQUENCE [LARGE SCALE GENOMIC DNA]</scope>
</reference>
<evidence type="ECO:0000256" key="2">
    <source>
        <dbReference type="SAM" id="Phobius"/>
    </source>
</evidence>
<reference evidence="3" key="3">
    <citation type="submission" date="2020-05" db="EMBL/GenBank/DDBJ databases">
        <title>Electrophorus electricus (electric eel) genome, fEleEle1, primary haplotype.</title>
        <authorList>
            <person name="Myers G."/>
            <person name="Meyer A."/>
            <person name="Fedrigo O."/>
            <person name="Formenti G."/>
            <person name="Rhie A."/>
            <person name="Tracey A."/>
            <person name="Sims Y."/>
            <person name="Jarvis E.D."/>
        </authorList>
    </citation>
    <scope>NUCLEOTIDE SEQUENCE [LARGE SCALE GENOMIC DNA]</scope>
</reference>
<keyword evidence="2" id="KW-0812">Transmembrane</keyword>
<dbReference type="InterPro" id="IPR008405">
    <property type="entry name" value="ApoL"/>
</dbReference>
<keyword evidence="2" id="KW-1133">Transmembrane helix</keyword>
<dbReference type="PANTHER" id="PTHR14096">
    <property type="entry name" value="APOLIPOPROTEIN L"/>
    <property type="match status" value="1"/>
</dbReference>
<keyword evidence="4" id="KW-1185">Reference proteome</keyword>
<evidence type="ECO:0000313" key="4">
    <source>
        <dbReference type="Proteomes" id="UP000314983"/>
    </source>
</evidence>
<dbReference type="PANTHER" id="PTHR14096:SF59">
    <property type="entry name" value="APOLIPOPROTEIN L, 1 ISOFORM X1"/>
    <property type="match status" value="1"/>
</dbReference>
<dbReference type="OMA" id="MEDIESC"/>
<organism evidence="3 4">
    <name type="scientific">Electrophorus electricus</name>
    <name type="common">Electric eel</name>
    <name type="synonym">Gymnotus electricus</name>
    <dbReference type="NCBI Taxonomy" id="8005"/>
    <lineage>
        <taxon>Eukaryota</taxon>
        <taxon>Metazoa</taxon>
        <taxon>Chordata</taxon>
        <taxon>Craniata</taxon>
        <taxon>Vertebrata</taxon>
        <taxon>Euteleostomi</taxon>
        <taxon>Actinopterygii</taxon>
        <taxon>Neopterygii</taxon>
        <taxon>Teleostei</taxon>
        <taxon>Ostariophysi</taxon>
        <taxon>Gymnotiformes</taxon>
        <taxon>Gymnotoidei</taxon>
        <taxon>Gymnotidae</taxon>
        <taxon>Electrophorus</taxon>
    </lineage>
</organism>
<dbReference type="GO" id="GO:0008289">
    <property type="term" value="F:lipid binding"/>
    <property type="evidence" value="ECO:0007669"/>
    <property type="project" value="InterPro"/>
</dbReference>
<reference evidence="4" key="1">
    <citation type="journal article" date="2014" name="Science">
        <title>Nonhuman genetics. Genomic basis for the convergent evolution of electric organs.</title>
        <authorList>
            <person name="Gallant J.R."/>
            <person name="Traeger L.L."/>
            <person name="Volkening J.D."/>
            <person name="Moffett H."/>
            <person name="Chen P.H."/>
            <person name="Novina C.D."/>
            <person name="Phillips G.N.Jr."/>
            <person name="Anand R."/>
            <person name="Wells G.B."/>
            <person name="Pinch M."/>
            <person name="Guth R."/>
            <person name="Unguez G.A."/>
            <person name="Albert J.S."/>
            <person name="Zakon H.H."/>
            <person name="Samanta M.P."/>
            <person name="Sussman M.R."/>
        </authorList>
    </citation>
    <scope>NUCLEOTIDE SEQUENCE [LARGE SCALE GENOMIC DNA]</scope>
</reference>
<dbReference type="Pfam" id="PF05461">
    <property type="entry name" value="ApoL"/>
    <property type="match status" value="1"/>
</dbReference>
<reference evidence="3" key="4">
    <citation type="submission" date="2025-08" db="UniProtKB">
        <authorList>
            <consortium name="Ensembl"/>
        </authorList>
    </citation>
    <scope>IDENTIFICATION</scope>
</reference>
<dbReference type="GO" id="GO:0042157">
    <property type="term" value="P:lipoprotein metabolic process"/>
    <property type="evidence" value="ECO:0007669"/>
    <property type="project" value="InterPro"/>
</dbReference>
<dbReference type="STRING" id="8005.ENSEEEP00000009508"/>
<feature type="transmembrane region" description="Helical" evidence="2">
    <location>
        <begin position="99"/>
        <end position="123"/>
    </location>
</feature>